<feature type="compositionally biased region" description="Basic and acidic residues" evidence="6">
    <location>
        <begin position="355"/>
        <end position="364"/>
    </location>
</feature>
<dbReference type="InParanoid" id="A0A2Y9EXG8"/>
<dbReference type="Pfam" id="PF04658">
    <property type="entry name" value="TAFII55_N"/>
    <property type="match status" value="1"/>
</dbReference>
<feature type="domain" description="TAFII55 protein conserved region" evidence="7">
    <location>
        <begin position="90"/>
        <end position="269"/>
    </location>
</feature>
<keyword evidence="5" id="KW-0539">Nucleus</keyword>
<dbReference type="KEGG" id="pcad:102978680"/>
<feature type="region of interest" description="Disordered" evidence="6">
    <location>
        <begin position="319"/>
        <end position="364"/>
    </location>
</feature>
<protein>
    <submittedName>
        <fullName evidence="9">Transcription initiation factor TFIID subunit 7-like</fullName>
    </submittedName>
</protein>
<keyword evidence="8" id="KW-1185">Reference proteome</keyword>
<evidence type="ECO:0000256" key="3">
    <source>
        <dbReference type="ARBA" id="ARBA00023015"/>
    </source>
</evidence>
<dbReference type="STRING" id="9755.ENSPCTP00005008737"/>
<feature type="compositionally biased region" description="Polar residues" evidence="6">
    <location>
        <begin position="11"/>
        <end position="33"/>
    </location>
</feature>
<organism evidence="8 9">
    <name type="scientific">Physeter macrocephalus</name>
    <name type="common">Sperm whale</name>
    <name type="synonym">Physeter catodon</name>
    <dbReference type="NCBI Taxonomy" id="9755"/>
    <lineage>
        <taxon>Eukaryota</taxon>
        <taxon>Metazoa</taxon>
        <taxon>Chordata</taxon>
        <taxon>Craniata</taxon>
        <taxon>Vertebrata</taxon>
        <taxon>Euteleostomi</taxon>
        <taxon>Mammalia</taxon>
        <taxon>Eutheria</taxon>
        <taxon>Laurasiatheria</taxon>
        <taxon>Artiodactyla</taxon>
        <taxon>Whippomorpha</taxon>
        <taxon>Cetacea</taxon>
        <taxon>Odontoceti</taxon>
        <taxon>Physeteridae</taxon>
        <taxon>Physeter</taxon>
    </lineage>
</organism>
<evidence type="ECO:0000256" key="1">
    <source>
        <dbReference type="ARBA" id="ARBA00004123"/>
    </source>
</evidence>
<feature type="compositionally biased region" description="Basic and acidic residues" evidence="6">
    <location>
        <begin position="1"/>
        <end position="10"/>
    </location>
</feature>
<dbReference type="InterPro" id="IPR037817">
    <property type="entry name" value="TAF7"/>
</dbReference>
<feature type="compositionally biased region" description="Basic and acidic residues" evidence="6">
    <location>
        <begin position="72"/>
        <end position="84"/>
    </location>
</feature>
<evidence type="ECO:0000259" key="7">
    <source>
        <dbReference type="SMART" id="SM01370"/>
    </source>
</evidence>
<evidence type="ECO:0000313" key="9">
    <source>
        <dbReference type="RefSeq" id="XP_007110953.1"/>
    </source>
</evidence>
<keyword evidence="3" id="KW-0805">Transcription regulation</keyword>
<dbReference type="GeneID" id="102978680"/>
<evidence type="ECO:0000256" key="6">
    <source>
        <dbReference type="SAM" id="MobiDB-lite"/>
    </source>
</evidence>
<accession>A0A2Y9EXG8</accession>
<dbReference type="GO" id="GO:0005669">
    <property type="term" value="C:transcription factor TFIID complex"/>
    <property type="evidence" value="ECO:0007669"/>
    <property type="project" value="InterPro"/>
</dbReference>
<feature type="compositionally biased region" description="Acidic residues" evidence="6">
    <location>
        <begin position="325"/>
        <end position="354"/>
    </location>
</feature>
<dbReference type="AlphaFoldDB" id="A0A2Y9EXG8"/>
<dbReference type="GO" id="GO:0051123">
    <property type="term" value="P:RNA polymerase II preinitiation complex assembly"/>
    <property type="evidence" value="ECO:0007669"/>
    <property type="project" value="TreeGrafter"/>
</dbReference>
<proteinExistence type="inferred from homology"/>
<keyword evidence="4" id="KW-0804">Transcription</keyword>
<dbReference type="InterPro" id="IPR006751">
    <property type="entry name" value="TAFII55_prot_cons_reg"/>
</dbReference>
<dbReference type="CTD" id="54457"/>
<dbReference type="CDD" id="cd08047">
    <property type="entry name" value="TAF7"/>
    <property type="match status" value="1"/>
</dbReference>
<dbReference type="GO" id="GO:0016251">
    <property type="term" value="F:RNA polymerase II general transcription initiation factor activity"/>
    <property type="evidence" value="ECO:0007669"/>
    <property type="project" value="TreeGrafter"/>
</dbReference>
<dbReference type="RefSeq" id="XP_007110953.1">
    <property type="nucleotide sequence ID" value="XM_007110891.2"/>
</dbReference>
<gene>
    <name evidence="9" type="primary">TAF7L</name>
</gene>
<feature type="region of interest" description="Disordered" evidence="6">
    <location>
        <begin position="1"/>
        <end position="50"/>
    </location>
</feature>
<dbReference type="FunCoup" id="A0A2Y9EXG8">
    <property type="interactions" value="64"/>
</dbReference>
<evidence type="ECO:0000313" key="8">
    <source>
        <dbReference type="Proteomes" id="UP000248484"/>
    </source>
</evidence>
<dbReference type="PANTHER" id="PTHR12228:SF8">
    <property type="entry name" value="TRANSCRIPTION INITIATION FACTOR TFIID SUBUNIT 7-LIKE"/>
    <property type="match status" value="1"/>
</dbReference>
<dbReference type="Proteomes" id="UP000248484">
    <property type="component" value="Chromosome 21"/>
</dbReference>
<dbReference type="PANTHER" id="PTHR12228">
    <property type="entry name" value="TRANSCRIPTION INITIATION FACTOR TFIID 55 KD SUBUNIT-RELATED"/>
    <property type="match status" value="1"/>
</dbReference>
<dbReference type="SMART" id="SM01370">
    <property type="entry name" value="TAFII55_N"/>
    <property type="match status" value="1"/>
</dbReference>
<feature type="region of interest" description="Disordered" evidence="6">
    <location>
        <begin position="62"/>
        <end position="88"/>
    </location>
</feature>
<comment type="similarity">
    <text evidence="2">Belongs to the TAF7 family.</text>
</comment>
<sequence length="454" mass="51754">MECPEGRRLSSSENDLTPTSTSEVMSLRYSQTAVDHGAETAGGLGAQTPANYGAQADATIGNQAAGRTPLENLREGTEMSRSQDEPPYELEDQVILRLPLEHVSTVRKIICSGSAAMKDKLKIDFLSDGRHAVVGVEGVSLSAKLVDLPCVIESLKTVDKKTYYKTADISQMLVCTADDGVHSHPEEPVSSTDLKAIRKSEKERKKNYIWKHGITPPLRNVRKRRFCKATKKVTDIKQIKEVSFPEHVEPPEVEKEVKRLLRSDAEAISVRWEVIAEGETKETESQAFIPGFEIASEMSGYKQCHTLPEYGVFREMVNDSSSNSDEVEDDKEEDEEGENNYDDKDEDKEEEEDHYEVYTEREPQDKFIESGQREAKERSISMVMEIQKQTHYVEKKLQEIRCKAQRRKERIMKVENLMHKSHLQSVLEQLKLQEKPKNEQLISLQETLNYFLKK</sequence>
<reference evidence="9" key="1">
    <citation type="submission" date="2025-08" db="UniProtKB">
        <authorList>
            <consortium name="RefSeq"/>
        </authorList>
    </citation>
    <scope>IDENTIFICATION</scope>
    <source>
        <tissue evidence="9">Muscle</tissue>
    </source>
</reference>
<evidence type="ECO:0000256" key="2">
    <source>
        <dbReference type="ARBA" id="ARBA00009368"/>
    </source>
</evidence>
<evidence type="ECO:0000256" key="5">
    <source>
        <dbReference type="ARBA" id="ARBA00023242"/>
    </source>
</evidence>
<comment type="subcellular location">
    <subcellularLocation>
        <location evidence="1">Nucleus</location>
    </subcellularLocation>
</comment>
<name>A0A2Y9EXG8_PHYMC</name>
<dbReference type="OrthoDB" id="153872at2759"/>
<evidence type="ECO:0000256" key="4">
    <source>
        <dbReference type="ARBA" id="ARBA00023163"/>
    </source>
</evidence>